<dbReference type="EMBL" id="JAHRIN010004231">
    <property type="protein sequence ID" value="MEQ2192921.1"/>
    <property type="molecule type" value="Genomic_DNA"/>
</dbReference>
<feature type="non-terminal residue" evidence="2">
    <location>
        <position position="1"/>
    </location>
</feature>
<name>A0ABV0QBT0_9TELE</name>
<accession>A0ABV0QBT0</accession>
<dbReference type="InterPro" id="IPR056350">
    <property type="entry name" value="HAT_Syf1_central"/>
</dbReference>
<feature type="domain" description="Pre-mRNA-splicing factor SYF1 central HAT repeats" evidence="1">
    <location>
        <begin position="7"/>
        <end position="52"/>
    </location>
</feature>
<evidence type="ECO:0000259" key="1">
    <source>
        <dbReference type="Pfam" id="PF23220"/>
    </source>
</evidence>
<reference evidence="2 3" key="1">
    <citation type="submission" date="2021-06" db="EMBL/GenBank/DDBJ databases">
        <authorList>
            <person name="Palmer J.M."/>
        </authorList>
    </citation>
    <scope>NUCLEOTIDE SEQUENCE [LARGE SCALE GENOMIC DNA]</scope>
    <source>
        <strain evidence="2 3">XC_2019</strain>
        <tissue evidence="2">Muscle</tissue>
    </source>
</reference>
<dbReference type="Pfam" id="PF23220">
    <property type="entry name" value="HAT_Syf1_M"/>
    <property type="match status" value="2"/>
</dbReference>
<keyword evidence="3" id="KW-1185">Reference proteome</keyword>
<gene>
    <name evidence="2" type="primary">XAB2</name>
    <name evidence="2" type="ORF">XENOCAPTIV_019838</name>
</gene>
<feature type="domain" description="Pre-mRNA-splicing factor SYF1 central HAT repeats" evidence="1">
    <location>
        <begin position="80"/>
        <end position="136"/>
    </location>
</feature>
<evidence type="ECO:0000313" key="2">
    <source>
        <dbReference type="EMBL" id="MEQ2192921.1"/>
    </source>
</evidence>
<evidence type="ECO:0000313" key="3">
    <source>
        <dbReference type="Proteomes" id="UP001434883"/>
    </source>
</evidence>
<comment type="caution">
    <text evidence="2">The sequence shown here is derived from an EMBL/GenBank/DDBJ whole genome shotgun (WGS) entry which is preliminary data.</text>
</comment>
<dbReference type="Proteomes" id="UP001434883">
    <property type="component" value="Unassembled WGS sequence"/>
</dbReference>
<organism evidence="2 3">
    <name type="scientific">Xenoophorus captivus</name>
    <dbReference type="NCBI Taxonomy" id="1517983"/>
    <lineage>
        <taxon>Eukaryota</taxon>
        <taxon>Metazoa</taxon>
        <taxon>Chordata</taxon>
        <taxon>Craniata</taxon>
        <taxon>Vertebrata</taxon>
        <taxon>Euteleostomi</taxon>
        <taxon>Actinopterygii</taxon>
        <taxon>Neopterygii</taxon>
        <taxon>Teleostei</taxon>
        <taxon>Neoteleostei</taxon>
        <taxon>Acanthomorphata</taxon>
        <taxon>Ovalentaria</taxon>
        <taxon>Atherinomorphae</taxon>
        <taxon>Cyprinodontiformes</taxon>
        <taxon>Goodeidae</taxon>
        <taxon>Xenoophorus</taxon>
    </lineage>
</organism>
<proteinExistence type="predicted"/>
<sequence length="148" mass="16971">LSPENAEDYIDYLRSVGRLDEAAVRLAAIVNDESFVSKEGKSNYQVKSNFMSSTTECVCIRLIIITYETLLYMYFYVFVQLWHELCDLISQNPDKVTSLNVGAIIRGGLTRFTDQLGKLWCSLADYYIRSGHFEKVCFRSIGSILMHK</sequence>
<protein>
    <submittedName>
        <fullName evidence="2">Pre-mRNA-splicing factor SYF1</fullName>
    </submittedName>
</protein>